<dbReference type="GO" id="GO:0042542">
    <property type="term" value="P:response to hydrogen peroxide"/>
    <property type="evidence" value="ECO:0007669"/>
    <property type="project" value="TreeGrafter"/>
</dbReference>
<evidence type="ECO:0000313" key="2">
    <source>
        <dbReference type="EMBL" id="THH08849.1"/>
    </source>
</evidence>
<dbReference type="InterPro" id="IPR010582">
    <property type="entry name" value="Catalase_immune_responsive"/>
</dbReference>
<dbReference type="Pfam" id="PF06628">
    <property type="entry name" value="Catalase-rel"/>
    <property type="match status" value="1"/>
</dbReference>
<dbReference type="GO" id="GO:0020037">
    <property type="term" value="F:heme binding"/>
    <property type="evidence" value="ECO:0007669"/>
    <property type="project" value="InterPro"/>
</dbReference>
<dbReference type="GO" id="GO:0005739">
    <property type="term" value="C:mitochondrion"/>
    <property type="evidence" value="ECO:0007669"/>
    <property type="project" value="TreeGrafter"/>
</dbReference>
<dbReference type="GO" id="GO:0005777">
    <property type="term" value="C:peroxisome"/>
    <property type="evidence" value="ECO:0007669"/>
    <property type="project" value="TreeGrafter"/>
</dbReference>
<dbReference type="SUPFAM" id="SSF56634">
    <property type="entry name" value="Heme-dependent catalase-like"/>
    <property type="match status" value="1"/>
</dbReference>
<organism evidence="2 3">
    <name type="scientific">Bondarzewia mesenterica</name>
    <dbReference type="NCBI Taxonomy" id="1095465"/>
    <lineage>
        <taxon>Eukaryota</taxon>
        <taxon>Fungi</taxon>
        <taxon>Dikarya</taxon>
        <taxon>Basidiomycota</taxon>
        <taxon>Agaricomycotina</taxon>
        <taxon>Agaricomycetes</taxon>
        <taxon>Russulales</taxon>
        <taxon>Bondarzewiaceae</taxon>
        <taxon>Bondarzewia</taxon>
    </lineage>
</organism>
<protein>
    <recommendedName>
        <fullName evidence="1">Catalase immune-responsive domain-containing protein</fullName>
    </recommendedName>
</protein>
<keyword evidence="3" id="KW-1185">Reference proteome</keyword>
<dbReference type="OrthoDB" id="6880011at2759"/>
<dbReference type="InterPro" id="IPR020835">
    <property type="entry name" value="Catalase_sf"/>
</dbReference>
<evidence type="ECO:0000313" key="3">
    <source>
        <dbReference type="Proteomes" id="UP000310158"/>
    </source>
</evidence>
<dbReference type="GO" id="GO:0042744">
    <property type="term" value="P:hydrogen peroxide catabolic process"/>
    <property type="evidence" value="ECO:0007669"/>
    <property type="project" value="TreeGrafter"/>
</dbReference>
<accession>A0A4S4LB55</accession>
<dbReference type="PANTHER" id="PTHR11465">
    <property type="entry name" value="CATALASE"/>
    <property type="match status" value="1"/>
</dbReference>
<gene>
    <name evidence="2" type="ORF">EW146_g8859</name>
</gene>
<dbReference type="GO" id="GO:0004096">
    <property type="term" value="F:catalase activity"/>
    <property type="evidence" value="ECO:0007669"/>
    <property type="project" value="InterPro"/>
</dbReference>
<dbReference type="Gene3D" id="2.40.180.10">
    <property type="entry name" value="Catalase core domain"/>
    <property type="match status" value="1"/>
</dbReference>
<dbReference type="AlphaFoldDB" id="A0A4S4LB55"/>
<proteinExistence type="predicted"/>
<name>A0A4S4LB55_9AGAM</name>
<dbReference type="InterPro" id="IPR018028">
    <property type="entry name" value="Catalase"/>
</dbReference>
<dbReference type="PANTHER" id="PTHR11465:SF62">
    <property type="entry name" value="CATALASE T"/>
    <property type="match status" value="1"/>
</dbReference>
<sequence>MTFVSQGPRPNYQSSISPLTYKPRKYEEKEAKHETWVGNAHLDLTEINALDFEQPRALFQKVMSDTDRAHLVYNFASHMKAIKSPAVRDRQLAVLAAVDQSLSDRVAQALGAPTGVAPIPVAPASESWRLRPAIGLAVKHS</sequence>
<reference evidence="2 3" key="1">
    <citation type="submission" date="2019-02" db="EMBL/GenBank/DDBJ databases">
        <title>Genome sequencing of the rare red list fungi Bondarzewia mesenterica.</title>
        <authorList>
            <person name="Buettner E."/>
            <person name="Kellner H."/>
        </authorList>
    </citation>
    <scope>NUCLEOTIDE SEQUENCE [LARGE SCALE GENOMIC DNA]</scope>
    <source>
        <strain evidence="2 3">DSM 108281</strain>
    </source>
</reference>
<feature type="domain" description="Catalase immune-responsive" evidence="1">
    <location>
        <begin position="51"/>
        <end position="110"/>
    </location>
</feature>
<dbReference type="Proteomes" id="UP000310158">
    <property type="component" value="Unassembled WGS sequence"/>
</dbReference>
<comment type="caution">
    <text evidence="2">The sequence shown here is derived from an EMBL/GenBank/DDBJ whole genome shotgun (WGS) entry which is preliminary data.</text>
</comment>
<evidence type="ECO:0000259" key="1">
    <source>
        <dbReference type="Pfam" id="PF06628"/>
    </source>
</evidence>
<dbReference type="EMBL" id="SGPL01000669">
    <property type="protein sequence ID" value="THH08849.1"/>
    <property type="molecule type" value="Genomic_DNA"/>
</dbReference>